<dbReference type="AlphaFoldDB" id="G0S2L9"/>
<keyword evidence="4" id="KW-0804">Transcription</keyword>
<dbReference type="STRING" id="759272.G0S2L9"/>
<dbReference type="OMA" id="QAACLVC"/>
<dbReference type="OrthoDB" id="3429912at2759"/>
<dbReference type="InterPro" id="IPR036864">
    <property type="entry name" value="Zn2-C6_fun-type_DNA-bd_sf"/>
</dbReference>
<dbReference type="RefSeq" id="XP_006692271.1">
    <property type="nucleotide sequence ID" value="XM_006692208.1"/>
</dbReference>
<gene>
    <name evidence="8" type="ORF">CTHT_0017710</name>
</gene>
<dbReference type="PANTHER" id="PTHR31845:SF17">
    <property type="entry name" value="ZN(II)2CYS6 TRANSCRIPTION FACTOR (EUROFUNG)"/>
    <property type="match status" value="1"/>
</dbReference>
<keyword evidence="3" id="KW-0238">DNA-binding</keyword>
<keyword evidence="5" id="KW-0539">Nucleus</keyword>
<sequence length="851" mass="93284">MDRPDSTVPSAPTTAPPPQPAQQPVQPDGRAAQIADTVVVRAPGDPPRDQNSRRAAACLVCRRSKIKCEKGRGGSDDRCHRCLQLGVQCIRPDFHVGRRKGVKKSGFFSKRTGLEKALHQVEQALRRCGPGVEATKIVSDLKAIIASGQGNQGGSLPSLNGPLGNGVHVSTRLKASENHHGPISSDHTRGASRQSDHDILLPDVSSDTGDSSSSEQDVISLPQESTPSQGHVPEESLAVDDAENPLQLLARASDLHVSPKPGMDLTMRESMSRQRSRQSKQEEKISEVAKFFKLTQFSLDIGPDLDPVNLGLITMEEAETLFNFFHTNLAHTRWGLDPVLYTAAWTRSRSAFLFTSIAAAASLFLPHARALSRRLSNHCKTLVNRIMVDRYRSVEIVLAFMVNVPWMFPGKHSTDDETCWYVSMATTMALDLSLHKILVPVSSLRDGAAGRGGVGAIARADCIDPKVALAMDGFADVEPGSEYGLRLLRRRERCWIALFVLERGMCLARGRCYTVPITPILKGCDQWHLSNIADTMDGHLVSMAVLRRDLDDLFASIRSLCDESRDGRTDGAVVARQIQMMVEKFFDEWHAKWGVSIGTGPQHRLPPYVQILVTHTRLSIYSSVINHPTAPTEVRHFFHAAGLSSALNVMRAAIQGEGQLSSMPNNTAIMISFAACFALRLSGQFTGNSNLAPSVRTLIEETAEVLERIGSFTEHRNGMSTLYGKYLKYIVKKVAAATSSSAEPPVRPSAGPNPEPLSHHHTPTTPYSRHSHARPPFGMTDPLPPNPPVSGFLEPPLWTEPVQFSSMSDDQIVEALSRVNTEFDPALSMYPWDDAAALDWLNWSNLPNFGT</sequence>
<feature type="region of interest" description="Disordered" evidence="6">
    <location>
        <begin position="176"/>
        <end position="233"/>
    </location>
</feature>
<dbReference type="SMART" id="SM00066">
    <property type="entry name" value="GAL4"/>
    <property type="match status" value="1"/>
</dbReference>
<dbReference type="CDD" id="cd12148">
    <property type="entry name" value="fungal_TF_MHR"/>
    <property type="match status" value="1"/>
</dbReference>
<dbReference type="SUPFAM" id="SSF57701">
    <property type="entry name" value="Zn2/Cys6 DNA-binding domain"/>
    <property type="match status" value="1"/>
</dbReference>
<dbReference type="GO" id="GO:0000981">
    <property type="term" value="F:DNA-binding transcription factor activity, RNA polymerase II-specific"/>
    <property type="evidence" value="ECO:0007669"/>
    <property type="project" value="InterPro"/>
</dbReference>
<dbReference type="KEGG" id="cthr:CTHT_0017710"/>
<evidence type="ECO:0000256" key="6">
    <source>
        <dbReference type="SAM" id="MobiDB-lite"/>
    </source>
</evidence>
<evidence type="ECO:0000313" key="8">
    <source>
        <dbReference type="EMBL" id="EGS22252.1"/>
    </source>
</evidence>
<feature type="domain" description="Zn(2)-C6 fungal-type" evidence="7">
    <location>
        <begin position="57"/>
        <end position="91"/>
    </location>
</feature>
<comment type="subcellular location">
    <subcellularLocation>
        <location evidence="1">Nucleus</location>
    </subcellularLocation>
</comment>
<feature type="compositionally biased region" description="Low complexity" evidence="6">
    <location>
        <begin position="1"/>
        <end position="13"/>
    </location>
</feature>
<dbReference type="HOGENOM" id="CLU_010001_1_0_1"/>
<dbReference type="GO" id="GO:0005634">
    <property type="term" value="C:nucleus"/>
    <property type="evidence" value="ECO:0007669"/>
    <property type="project" value="UniProtKB-SubCell"/>
</dbReference>
<keyword evidence="2" id="KW-0805">Transcription regulation</keyword>
<evidence type="ECO:0000256" key="3">
    <source>
        <dbReference type="ARBA" id="ARBA00023125"/>
    </source>
</evidence>
<dbReference type="Proteomes" id="UP000008066">
    <property type="component" value="Unassembled WGS sequence"/>
</dbReference>
<dbReference type="eggNOG" id="ENOG502SHQM">
    <property type="taxonomic scope" value="Eukaryota"/>
</dbReference>
<reference evidence="8 9" key="1">
    <citation type="journal article" date="2011" name="Cell">
        <title>Insight into structure and assembly of the nuclear pore complex by utilizing the genome of a eukaryotic thermophile.</title>
        <authorList>
            <person name="Amlacher S."/>
            <person name="Sarges P."/>
            <person name="Flemming D."/>
            <person name="van Noort V."/>
            <person name="Kunze R."/>
            <person name="Devos D.P."/>
            <person name="Arumugam M."/>
            <person name="Bork P."/>
            <person name="Hurt E."/>
        </authorList>
    </citation>
    <scope>NUCLEOTIDE SEQUENCE [LARGE SCALE GENOMIC DNA]</scope>
    <source>
        <strain evidence="9">DSM 1495 / CBS 144.50 / IMI 039719</strain>
    </source>
</reference>
<dbReference type="EMBL" id="GL988040">
    <property type="protein sequence ID" value="EGS22252.1"/>
    <property type="molecule type" value="Genomic_DNA"/>
</dbReference>
<dbReference type="InterPro" id="IPR051089">
    <property type="entry name" value="prtT"/>
</dbReference>
<evidence type="ECO:0000256" key="4">
    <source>
        <dbReference type="ARBA" id="ARBA00023163"/>
    </source>
</evidence>
<protein>
    <recommendedName>
        <fullName evidence="7">Zn(2)-C6 fungal-type domain-containing protein</fullName>
    </recommendedName>
</protein>
<dbReference type="Gene3D" id="4.10.240.10">
    <property type="entry name" value="Zn(2)-C6 fungal-type DNA-binding domain"/>
    <property type="match status" value="1"/>
</dbReference>
<dbReference type="PROSITE" id="PS50048">
    <property type="entry name" value="ZN2_CY6_FUNGAL_2"/>
    <property type="match status" value="1"/>
</dbReference>
<name>G0S2L9_CHATD</name>
<evidence type="ECO:0000256" key="2">
    <source>
        <dbReference type="ARBA" id="ARBA00023015"/>
    </source>
</evidence>
<dbReference type="GeneID" id="18255809"/>
<feature type="compositionally biased region" description="Pro residues" evidence="6">
    <location>
        <begin position="745"/>
        <end position="755"/>
    </location>
</feature>
<evidence type="ECO:0000256" key="1">
    <source>
        <dbReference type="ARBA" id="ARBA00004123"/>
    </source>
</evidence>
<accession>G0S2L9</accession>
<evidence type="ECO:0000313" key="9">
    <source>
        <dbReference type="Proteomes" id="UP000008066"/>
    </source>
</evidence>
<feature type="region of interest" description="Disordered" evidence="6">
    <location>
        <begin position="740"/>
        <end position="794"/>
    </location>
</feature>
<dbReference type="GO" id="GO:0008270">
    <property type="term" value="F:zinc ion binding"/>
    <property type="evidence" value="ECO:0007669"/>
    <property type="project" value="InterPro"/>
</dbReference>
<dbReference type="Pfam" id="PF00172">
    <property type="entry name" value="Zn_clus"/>
    <property type="match status" value="1"/>
</dbReference>
<organism evidence="9">
    <name type="scientific">Chaetomium thermophilum (strain DSM 1495 / CBS 144.50 / IMI 039719)</name>
    <name type="common">Thermochaetoides thermophila</name>
    <dbReference type="NCBI Taxonomy" id="759272"/>
    <lineage>
        <taxon>Eukaryota</taxon>
        <taxon>Fungi</taxon>
        <taxon>Dikarya</taxon>
        <taxon>Ascomycota</taxon>
        <taxon>Pezizomycotina</taxon>
        <taxon>Sordariomycetes</taxon>
        <taxon>Sordariomycetidae</taxon>
        <taxon>Sordariales</taxon>
        <taxon>Chaetomiaceae</taxon>
        <taxon>Thermochaetoides</taxon>
    </lineage>
</organism>
<dbReference type="PANTHER" id="PTHR31845">
    <property type="entry name" value="FINGER DOMAIN PROTEIN, PUTATIVE-RELATED"/>
    <property type="match status" value="1"/>
</dbReference>
<feature type="region of interest" description="Disordered" evidence="6">
    <location>
        <begin position="1"/>
        <end position="32"/>
    </location>
</feature>
<feature type="compositionally biased region" description="Basic and acidic residues" evidence="6">
    <location>
        <begin position="176"/>
        <end position="200"/>
    </location>
</feature>
<dbReference type="CDD" id="cd00067">
    <property type="entry name" value="GAL4"/>
    <property type="match status" value="1"/>
</dbReference>
<feature type="compositionally biased region" description="Low complexity" evidence="6">
    <location>
        <begin position="203"/>
        <end position="217"/>
    </location>
</feature>
<dbReference type="GO" id="GO:0000976">
    <property type="term" value="F:transcription cis-regulatory region binding"/>
    <property type="evidence" value="ECO:0007669"/>
    <property type="project" value="TreeGrafter"/>
</dbReference>
<feature type="region of interest" description="Disordered" evidence="6">
    <location>
        <begin position="251"/>
        <end position="282"/>
    </location>
</feature>
<evidence type="ECO:0000259" key="7">
    <source>
        <dbReference type="PROSITE" id="PS50048"/>
    </source>
</evidence>
<keyword evidence="9" id="KW-1185">Reference proteome</keyword>
<proteinExistence type="predicted"/>
<dbReference type="PROSITE" id="PS00463">
    <property type="entry name" value="ZN2_CY6_FUNGAL_1"/>
    <property type="match status" value="1"/>
</dbReference>
<dbReference type="InterPro" id="IPR001138">
    <property type="entry name" value="Zn2Cys6_DnaBD"/>
</dbReference>
<evidence type="ECO:0000256" key="5">
    <source>
        <dbReference type="ARBA" id="ARBA00023242"/>
    </source>
</evidence>